<proteinExistence type="inferred from homology"/>
<protein>
    <submittedName>
        <fullName evidence="4">D-3-phosphoglycerate dehydrogenase</fullName>
    </submittedName>
</protein>
<dbReference type="InterPro" id="IPR036291">
    <property type="entry name" value="NAD(P)-bd_dom_sf"/>
</dbReference>
<organism evidence="4 5">
    <name type="scientific">Azobacteroides pseudotrichonymphae genomovar. CFP2</name>
    <dbReference type="NCBI Taxonomy" id="511995"/>
    <lineage>
        <taxon>Bacteria</taxon>
        <taxon>Pseudomonadati</taxon>
        <taxon>Bacteroidota</taxon>
        <taxon>Bacteroidia</taxon>
        <taxon>Bacteroidales</taxon>
        <taxon>Candidatus Azobacteroides</taxon>
    </lineage>
</organism>
<dbReference type="Pfam" id="PF02826">
    <property type="entry name" value="2-Hacid_dh_C"/>
    <property type="match status" value="1"/>
</dbReference>
<keyword evidence="1" id="KW-0560">Oxidoreductase</keyword>
<evidence type="ECO:0000256" key="1">
    <source>
        <dbReference type="RuleBase" id="RU003719"/>
    </source>
</evidence>
<reference evidence="5" key="1">
    <citation type="journal article" date="2008" name="Science">
        <title>Genome of an endosymbiont coupling N2 fixation to cellulolysis within RT protist cells in termite gut.</title>
        <authorList>
            <person name="Hongoh Y."/>
            <person name="Sharma V.K."/>
            <person name="Prakash T."/>
            <person name="Noda S."/>
            <person name="Toh H."/>
            <person name="Taylor T.D."/>
            <person name="Kudo T."/>
            <person name="Sakaki Y."/>
            <person name="Toyoda A."/>
            <person name="Hattori M."/>
            <person name="Ohkuma M."/>
        </authorList>
    </citation>
    <scope>NUCLEOTIDE SEQUENCE [LARGE SCALE GENOMIC DNA]</scope>
</reference>
<feature type="domain" description="D-isomer specific 2-hydroxyacid dehydrogenase NAD-binding" evidence="3">
    <location>
        <begin position="123"/>
        <end position="256"/>
    </location>
</feature>
<dbReference type="Proteomes" id="UP000000723">
    <property type="component" value="Chromosome"/>
</dbReference>
<dbReference type="GO" id="GO:0051287">
    <property type="term" value="F:NAD binding"/>
    <property type="evidence" value="ECO:0007669"/>
    <property type="project" value="InterPro"/>
</dbReference>
<dbReference type="PANTHER" id="PTHR42938:SF47">
    <property type="entry name" value="HYDROXYPYRUVATE REDUCTASE"/>
    <property type="match status" value="1"/>
</dbReference>
<dbReference type="AlphaFoldDB" id="B6YS34"/>
<dbReference type="SUPFAM" id="SSF52283">
    <property type="entry name" value="Formate/glycerate dehydrogenase catalytic domain-like"/>
    <property type="match status" value="1"/>
</dbReference>
<dbReference type="FunFam" id="3.40.50.720:FF:000492">
    <property type="entry name" value="D3-phosphoglycerate dehydrogenase, putative"/>
    <property type="match status" value="1"/>
</dbReference>
<dbReference type="RefSeq" id="WP_012573762.1">
    <property type="nucleotide sequence ID" value="NC_011565.1"/>
</dbReference>
<dbReference type="InterPro" id="IPR006140">
    <property type="entry name" value="D-isomer_DH_NAD-bd"/>
</dbReference>
<comment type="similarity">
    <text evidence="1">Belongs to the D-isomer specific 2-hydroxyacid dehydrogenase family.</text>
</comment>
<evidence type="ECO:0000259" key="3">
    <source>
        <dbReference type="Pfam" id="PF02826"/>
    </source>
</evidence>
<dbReference type="HOGENOM" id="CLU_019796_1_3_10"/>
<dbReference type="eggNOG" id="COG0111">
    <property type="taxonomic scope" value="Bacteria"/>
</dbReference>
<dbReference type="SUPFAM" id="SSF51735">
    <property type="entry name" value="NAD(P)-binding Rossmann-fold domains"/>
    <property type="match status" value="1"/>
</dbReference>
<dbReference type="Pfam" id="PF00389">
    <property type="entry name" value="2-Hacid_dh"/>
    <property type="match status" value="1"/>
</dbReference>
<dbReference type="OrthoDB" id="9777288at2"/>
<dbReference type="PANTHER" id="PTHR42938">
    <property type="entry name" value="FORMATE DEHYDROGENASE 1"/>
    <property type="match status" value="1"/>
</dbReference>
<name>B6YS34_AZOPC</name>
<dbReference type="Gene3D" id="3.40.50.720">
    <property type="entry name" value="NAD(P)-binding Rossmann-like Domain"/>
    <property type="match status" value="2"/>
</dbReference>
<dbReference type="GO" id="GO:0016616">
    <property type="term" value="F:oxidoreductase activity, acting on the CH-OH group of donors, NAD or NADP as acceptor"/>
    <property type="evidence" value="ECO:0007669"/>
    <property type="project" value="InterPro"/>
</dbReference>
<evidence type="ECO:0000313" key="4">
    <source>
        <dbReference type="EMBL" id="BAG84006.1"/>
    </source>
</evidence>
<dbReference type="KEGG" id="aps:CFPG_743"/>
<feature type="domain" description="D-isomer specific 2-hydroxyacid dehydrogenase catalytic" evidence="2">
    <location>
        <begin position="14"/>
        <end position="305"/>
    </location>
</feature>
<sequence length="305" mass="34038">MKVLILTEKPFATKAIDSIKQIISNASMEAVILEKYTDKYQVLNAVEDVDAIIIRSDLMTNEILDAAKKLKIVVRAGSGVDNVDLVAASVRNIVVMNTPGQNANAVAELAIGMMIYASRNFYDGSNGTELKGKKLGIHAYGNVGRNVAKIAKGFEMDIYAYDSFCPAEIIEKDGIKAFTSVEELYRTCQYISLHIPCTPETEYSINHNFFTKMLPRAILINTARKEVINEEDLINWMENSPEVRYITDIMPNNDKKLREKFSKRYFSTPKKMGAQTTEANNNAGIAAANQIINFLLNGNTQFQVN</sequence>
<accession>B6YS34</accession>
<keyword evidence="5" id="KW-1185">Reference proteome</keyword>
<gene>
    <name evidence="4" type="ordered locus">CFPG_743</name>
</gene>
<dbReference type="EMBL" id="AP010656">
    <property type="protein sequence ID" value="BAG84006.1"/>
    <property type="molecule type" value="Genomic_DNA"/>
</dbReference>
<dbReference type="STRING" id="511995.CFPG_743"/>
<evidence type="ECO:0000313" key="5">
    <source>
        <dbReference type="Proteomes" id="UP000000723"/>
    </source>
</evidence>
<dbReference type="CDD" id="cd12174">
    <property type="entry name" value="PGDH_like_3"/>
    <property type="match status" value="1"/>
</dbReference>
<dbReference type="InterPro" id="IPR006139">
    <property type="entry name" value="D-isomer_2_OHA_DH_cat_dom"/>
</dbReference>
<evidence type="ECO:0000259" key="2">
    <source>
        <dbReference type="Pfam" id="PF00389"/>
    </source>
</evidence>